<accession>A0A841E684</accession>
<dbReference type="SUPFAM" id="SSF81301">
    <property type="entry name" value="Nucleotidyltransferase"/>
    <property type="match status" value="1"/>
</dbReference>
<keyword evidence="2" id="KW-1185">Reference proteome</keyword>
<dbReference type="Pfam" id="PF04229">
    <property type="entry name" value="GrpB"/>
    <property type="match status" value="1"/>
</dbReference>
<dbReference type="Gene3D" id="3.30.1330.40">
    <property type="entry name" value="RutC-like"/>
    <property type="match status" value="1"/>
</dbReference>
<proteinExistence type="predicted"/>
<dbReference type="AlphaFoldDB" id="A0A841E684"/>
<dbReference type="InterPro" id="IPR007344">
    <property type="entry name" value="GrpB/CoaE"/>
</dbReference>
<gene>
    <name evidence="1" type="ORF">HNR25_002267</name>
</gene>
<evidence type="ECO:0000313" key="2">
    <source>
        <dbReference type="Proteomes" id="UP000578077"/>
    </source>
</evidence>
<keyword evidence="1" id="KW-0808">Transferase</keyword>
<dbReference type="PANTHER" id="PTHR34822">
    <property type="entry name" value="GRPB DOMAIN PROTEIN (AFU_ORTHOLOGUE AFUA_1G01530)"/>
    <property type="match status" value="1"/>
</dbReference>
<name>A0A841E684_9ACTN</name>
<dbReference type="SUPFAM" id="SSF55298">
    <property type="entry name" value="YjgF-like"/>
    <property type="match status" value="1"/>
</dbReference>
<evidence type="ECO:0000313" key="1">
    <source>
        <dbReference type="EMBL" id="MBB5998516.1"/>
    </source>
</evidence>
<dbReference type="PANTHER" id="PTHR34822:SF1">
    <property type="entry name" value="GRPB FAMILY PROTEIN"/>
    <property type="match status" value="1"/>
</dbReference>
<dbReference type="Proteomes" id="UP000578077">
    <property type="component" value="Unassembled WGS sequence"/>
</dbReference>
<dbReference type="EMBL" id="JACHLY010000001">
    <property type="protein sequence ID" value="MBB5998516.1"/>
    <property type="molecule type" value="Genomic_DNA"/>
</dbReference>
<dbReference type="InterPro" id="IPR006175">
    <property type="entry name" value="YjgF/YER057c/UK114"/>
</dbReference>
<reference evidence="1 2" key="1">
    <citation type="submission" date="2020-08" db="EMBL/GenBank/DDBJ databases">
        <title>Sequencing the genomes of 1000 actinobacteria strains.</title>
        <authorList>
            <person name="Klenk H.-P."/>
        </authorList>
    </citation>
    <scope>NUCLEOTIDE SEQUENCE [LARGE SCALE GENOMIC DNA]</scope>
    <source>
        <strain evidence="1 2">DSM 44593</strain>
    </source>
</reference>
<protein>
    <submittedName>
        <fullName evidence="1">GrpB-like predicted nucleotidyltransferase (UPF0157 family)</fullName>
    </submittedName>
</protein>
<sequence>MSDDPPAWAHERAEVTPYDPQWPVLAGAQREHLAELLAPWLVGGVEHVGSTAVPGLAAKPVIDLAASVSDPDAVVERVGERLAADGWCHVPPELDARPWRRFFVKPDSTGRRREAHLHLIRAGHPRWAEQIRFRDALRGDDRLAQRYAELKHRLARECGGDREAYTKGKEEFVESVLGEQGDSGGSHERAAGGVRLIRDAELTAAVDYAYAAVADLAGAADRPVRAVWTAGACPLDTDGRTVAPGDVAAQARQVMGNLRQALGSAGASLDDVAKTTVYVASSDPTDLVRAWEVVREHMGDHDAPGTLLGVAVLGYPDQLVEVEAVAVVAGAAAG</sequence>
<dbReference type="Pfam" id="PF01042">
    <property type="entry name" value="Ribonuc_L-PSP"/>
    <property type="match status" value="1"/>
</dbReference>
<comment type="caution">
    <text evidence="1">The sequence shown here is derived from an EMBL/GenBank/DDBJ whole genome shotgun (WGS) entry which is preliminary data.</text>
</comment>
<dbReference type="InterPro" id="IPR035959">
    <property type="entry name" value="RutC-like_sf"/>
</dbReference>
<dbReference type="GO" id="GO:0016740">
    <property type="term" value="F:transferase activity"/>
    <property type="evidence" value="ECO:0007669"/>
    <property type="project" value="UniProtKB-KW"/>
</dbReference>
<dbReference type="CDD" id="cd00448">
    <property type="entry name" value="YjgF_YER057c_UK114_family"/>
    <property type="match status" value="1"/>
</dbReference>
<dbReference type="Gene3D" id="3.30.460.10">
    <property type="entry name" value="Beta Polymerase, domain 2"/>
    <property type="match status" value="1"/>
</dbReference>
<dbReference type="InterPro" id="IPR043519">
    <property type="entry name" value="NT_sf"/>
</dbReference>
<organism evidence="1 2">
    <name type="scientific">Streptomonospora salina</name>
    <dbReference type="NCBI Taxonomy" id="104205"/>
    <lineage>
        <taxon>Bacteria</taxon>
        <taxon>Bacillati</taxon>
        <taxon>Actinomycetota</taxon>
        <taxon>Actinomycetes</taxon>
        <taxon>Streptosporangiales</taxon>
        <taxon>Nocardiopsidaceae</taxon>
        <taxon>Streptomonospora</taxon>
    </lineage>
</organism>